<evidence type="ECO:0000256" key="10">
    <source>
        <dbReference type="ARBA" id="ARBA00023004"/>
    </source>
</evidence>
<evidence type="ECO:0000256" key="9">
    <source>
        <dbReference type="ARBA" id="ARBA00023002"/>
    </source>
</evidence>
<keyword evidence="15" id="KW-1185">Reference proteome</keyword>
<evidence type="ECO:0000256" key="5">
    <source>
        <dbReference type="ARBA" id="ARBA00022617"/>
    </source>
</evidence>
<keyword evidence="11 13" id="KW-0503">Monooxygenase</keyword>
<evidence type="ECO:0000256" key="11">
    <source>
        <dbReference type="ARBA" id="ARBA00023033"/>
    </source>
</evidence>
<accession>A0ABR1B6D6</accession>
<evidence type="ECO:0000256" key="8">
    <source>
        <dbReference type="ARBA" id="ARBA00022848"/>
    </source>
</evidence>
<protein>
    <recommendedName>
        <fullName evidence="16">Cytochrome P450</fullName>
    </recommendedName>
</protein>
<comment type="subcellular location">
    <subcellularLocation>
        <location evidence="3">Endoplasmic reticulum membrane</location>
        <topology evidence="3">Peripheral membrane protein</topology>
    </subcellularLocation>
    <subcellularLocation>
        <location evidence="2">Microsome membrane</location>
        <topology evidence="2">Peripheral membrane protein</topology>
    </subcellularLocation>
</comment>
<evidence type="ECO:0000313" key="14">
    <source>
        <dbReference type="EMBL" id="KAK6635660.1"/>
    </source>
</evidence>
<dbReference type="EMBL" id="JAWJWF010000003">
    <property type="protein sequence ID" value="KAK6635660.1"/>
    <property type="molecule type" value="Genomic_DNA"/>
</dbReference>
<keyword evidence="8" id="KW-0492">Microsome</keyword>
<keyword evidence="9 13" id="KW-0560">Oxidoreductase</keyword>
<keyword evidence="6 13" id="KW-0479">Metal-binding</keyword>
<keyword evidence="12" id="KW-0472">Membrane</keyword>
<evidence type="ECO:0000256" key="3">
    <source>
        <dbReference type="ARBA" id="ARBA00004406"/>
    </source>
</evidence>
<name>A0ABR1B6D6_POLSC</name>
<dbReference type="InterPro" id="IPR036396">
    <property type="entry name" value="Cyt_P450_sf"/>
</dbReference>
<sequence>MLIVLLICFFIFVFLFHCFIYHEYHWPRYTRLVNKIPGPDGIFFFGSSFKFYSLKNEELLYDVVDGFKKWGSTYRLWYSGIPVVLVSDLTDVQTVLSSRQANTKGIIYRNILPWLGSGLLTSSGKKWQTMRKIITPTFHFSVLHDYIDVFTKNAGVLLQVLDKESTREECDLPKFITHCALDNVCETAMGTCINALGAGCDSKYVQSIFRIGRIVVQRLFSPFLFANASFACSGMGWEHSRIVKLLHGFTTRIIKERKMLRESQKGTIIDTTTNTGTDECGNMYKKKRSFLDMLLESQDCYSLSSRDIREEVDTFMFEGHDTTSASLNWTLFELGHHLEIQERCFQEMERIFGDSDRCPTYHDLMEMSYLKRVIQEALRLYPSVPVISRKFDVDLQLKEYLVPAKTEIVLVLYAIHRNPDVYPEPDKFDPDRFLPEAVESRHSFAYIPFSAGQRNCIGQKFAMLEELVILSSIIRRFKIKSLNDRESLRVVPELILRPHENLRFKLTKRDDLS</sequence>
<dbReference type="InterPro" id="IPR001128">
    <property type="entry name" value="Cyt_P450"/>
</dbReference>
<organism evidence="14 15">
    <name type="scientific">Polyplax serrata</name>
    <name type="common">Common mouse louse</name>
    <dbReference type="NCBI Taxonomy" id="468196"/>
    <lineage>
        <taxon>Eukaryota</taxon>
        <taxon>Metazoa</taxon>
        <taxon>Ecdysozoa</taxon>
        <taxon>Arthropoda</taxon>
        <taxon>Hexapoda</taxon>
        <taxon>Insecta</taxon>
        <taxon>Pterygota</taxon>
        <taxon>Neoptera</taxon>
        <taxon>Paraneoptera</taxon>
        <taxon>Psocodea</taxon>
        <taxon>Troctomorpha</taxon>
        <taxon>Phthiraptera</taxon>
        <taxon>Anoplura</taxon>
        <taxon>Polyplacidae</taxon>
        <taxon>Polyplax</taxon>
    </lineage>
</organism>
<dbReference type="PROSITE" id="PS00086">
    <property type="entry name" value="CYTOCHROME_P450"/>
    <property type="match status" value="1"/>
</dbReference>
<comment type="similarity">
    <text evidence="4 13">Belongs to the cytochrome P450 family.</text>
</comment>
<dbReference type="SUPFAM" id="SSF48264">
    <property type="entry name" value="Cytochrome P450"/>
    <property type="match status" value="1"/>
</dbReference>
<evidence type="ECO:0000256" key="6">
    <source>
        <dbReference type="ARBA" id="ARBA00022723"/>
    </source>
</evidence>
<dbReference type="PRINTS" id="PR00463">
    <property type="entry name" value="EP450I"/>
</dbReference>
<evidence type="ECO:0000256" key="4">
    <source>
        <dbReference type="ARBA" id="ARBA00010617"/>
    </source>
</evidence>
<evidence type="ECO:0000256" key="7">
    <source>
        <dbReference type="ARBA" id="ARBA00022824"/>
    </source>
</evidence>
<keyword evidence="5 13" id="KW-0349">Heme</keyword>
<reference evidence="14 15" key="1">
    <citation type="submission" date="2023-09" db="EMBL/GenBank/DDBJ databases">
        <title>Genomes of two closely related lineages of the louse Polyplax serrata with different host specificities.</title>
        <authorList>
            <person name="Martinu J."/>
            <person name="Tarabai H."/>
            <person name="Stefka J."/>
            <person name="Hypsa V."/>
        </authorList>
    </citation>
    <scope>NUCLEOTIDE SEQUENCE [LARGE SCALE GENOMIC DNA]</scope>
    <source>
        <strain evidence="14">98ZLc_SE</strain>
    </source>
</reference>
<evidence type="ECO:0000256" key="2">
    <source>
        <dbReference type="ARBA" id="ARBA00004174"/>
    </source>
</evidence>
<dbReference type="InterPro" id="IPR017972">
    <property type="entry name" value="Cyt_P450_CS"/>
</dbReference>
<comment type="caution">
    <text evidence="14">The sequence shown here is derived from an EMBL/GenBank/DDBJ whole genome shotgun (WGS) entry which is preliminary data.</text>
</comment>
<proteinExistence type="inferred from homology"/>
<evidence type="ECO:0000313" key="15">
    <source>
        <dbReference type="Proteomes" id="UP001359485"/>
    </source>
</evidence>
<keyword evidence="7" id="KW-0256">Endoplasmic reticulum</keyword>
<gene>
    <name evidence="14" type="ORF">RUM44_000914</name>
</gene>
<evidence type="ECO:0008006" key="16">
    <source>
        <dbReference type="Google" id="ProtNLM"/>
    </source>
</evidence>
<dbReference type="InterPro" id="IPR050196">
    <property type="entry name" value="Cytochrome_P450_Monoox"/>
</dbReference>
<keyword evidence="10 13" id="KW-0408">Iron</keyword>
<dbReference type="PANTHER" id="PTHR24291:SF189">
    <property type="entry name" value="CYTOCHROME P450 4C3-RELATED"/>
    <property type="match status" value="1"/>
</dbReference>
<evidence type="ECO:0000256" key="13">
    <source>
        <dbReference type="RuleBase" id="RU000461"/>
    </source>
</evidence>
<dbReference type="InterPro" id="IPR002401">
    <property type="entry name" value="Cyt_P450_E_grp-I"/>
</dbReference>
<dbReference type="PRINTS" id="PR00385">
    <property type="entry name" value="P450"/>
</dbReference>
<dbReference type="Gene3D" id="1.10.630.10">
    <property type="entry name" value="Cytochrome P450"/>
    <property type="match status" value="1"/>
</dbReference>
<dbReference type="Pfam" id="PF00067">
    <property type="entry name" value="p450"/>
    <property type="match status" value="1"/>
</dbReference>
<comment type="cofactor">
    <cofactor evidence="1">
        <name>heme</name>
        <dbReference type="ChEBI" id="CHEBI:30413"/>
    </cofactor>
</comment>
<dbReference type="Proteomes" id="UP001359485">
    <property type="component" value="Unassembled WGS sequence"/>
</dbReference>
<dbReference type="CDD" id="cd20628">
    <property type="entry name" value="CYP4"/>
    <property type="match status" value="1"/>
</dbReference>
<evidence type="ECO:0000256" key="12">
    <source>
        <dbReference type="ARBA" id="ARBA00023136"/>
    </source>
</evidence>
<dbReference type="PANTHER" id="PTHR24291">
    <property type="entry name" value="CYTOCHROME P450 FAMILY 4"/>
    <property type="match status" value="1"/>
</dbReference>
<evidence type="ECO:0000256" key="1">
    <source>
        <dbReference type="ARBA" id="ARBA00001971"/>
    </source>
</evidence>